<dbReference type="Gene3D" id="3.40.50.1700">
    <property type="entry name" value="Glycoside hydrolase family 3 C-terminal domain"/>
    <property type="match status" value="1"/>
</dbReference>
<dbReference type="GO" id="GO:0009254">
    <property type="term" value="P:peptidoglycan turnover"/>
    <property type="evidence" value="ECO:0007669"/>
    <property type="project" value="TreeGrafter"/>
</dbReference>
<comment type="similarity">
    <text evidence="2">Belongs to the glycosyl hydrolase 3 family.</text>
</comment>
<proteinExistence type="inferred from homology"/>
<accession>A0A7K1Y2J2</accession>
<comment type="caution">
    <text evidence="8">The sequence shown here is derived from an EMBL/GenBank/DDBJ whole genome shotgun (WGS) entry which is preliminary data.</text>
</comment>
<dbReference type="InterPro" id="IPR001764">
    <property type="entry name" value="Glyco_hydro_3_N"/>
</dbReference>
<evidence type="ECO:0000259" key="7">
    <source>
        <dbReference type="Pfam" id="PF00933"/>
    </source>
</evidence>
<keyword evidence="4 8" id="KW-0378">Hydrolase</keyword>
<dbReference type="GO" id="GO:0005975">
    <property type="term" value="P:carbohydrate metabolic process"/>
    <property type="evidence" value="ECO:0007669"/>
    <property type="project" value="InterPro"/>
</dbReference>
<evidence type="ECO:0000256" key="1">
    <source>
        <dbReference type="ARBA" id="ARBA00001231"/>
    </source>
</evidence>
<protein>
    <recommendedName>
        <fullName evidence="3">beta-N-acetylhexosaminidase</fullName>
        <ecNumber evidence="3">3.2.1.52</ecNumber>
    </recommendedName>
</protein>
<evidence type="ECO:0000256" key="4">
    <source>
        <dbReference type="ARBA" id="ARBA00022801"/>
    </source>
</evidence>
<organism evidence="8 9">
    <name type="scientific">Hufsiella ginkgonis</name>
    <dbReference type="NCBI Taxonomy" id="2695274"/>
    <lineage>
        <taxon>Bacteria</taxon>
        <taxon>Pseudomonadati</taxon>
        <taxon>Bacteroidota</taxon>
        <taxon>Sphingobacteriia</taxon>
        <taxon>Sphingobacteriales</taxon>
        <taxon>Sphingobacteriaceae</taxon>
        <taxon>Hufsiella</taxon>
    </lineage>
</organism>
<dbReference type="InterPro" id="IPR017853">
    <property type="entry name" value="GH"/>
</dbReference>
<keyword evidence="6" id="KW-0732">Signal</keyword>
<feature type="chain" id="PRO_5029704804" description="beta-N-acetylhexosaminidase" evidence="6">
    <location>
        <begin position="22"/>
        <end position="574"/>
    </location>
</feature>
<dbReference type="AlphaFoldDB" id="A0A7K1Y2J2"/>
<dbReference type="PANTHER" id="PTHR30480:SF13">
    <property type="entry name" value="BETA-HEXOSAMINIDASE"/>
    <property type="match status" value="1"/>
</dbReference>
<dbReference type="RefSeq" id="WP_160908483.1">
    <property type="nucleotide sequence ID" value="NZ_WVHS01000005.1"/>
</dbReference>
<dbReference type="SUPFAM" id="SSF51445">
    <property type="entry name" value="(Trans)glycosidases"/>
    <property type="match status" value="1"/>
</dbReference>
<dbReference type="Gene3D" id="3.20.20.300">
    <property type="entry name" value="Glycoside hydrolase, family 3, N-terminal domain"/>
    <property type="match status" value="1"/>
</dbReference>
<gene>
    <name evidence="8" type="ORF">GS398_19430</name>
</gene>
<dbReference type="InterPro" id="IPR050226">
    <property type="entry name" value="NagZ_Beta-hexosaminidase"/>
</dbReference>
<name>A0A7K1Y2J2_9SPHI</name>
<evidence type="ECO:0000313" key="9">
    <source>
        <dbReference type="Proteomes" id="UP000451233"/>
    </source>
</evidence>
<keyword evidence="9" id="KW-1185">Reference proteome</keyword>
<dbReference type="PRINTS" id="PR00133">
    <property type="entry name" value="GLHYDRLASE3"/>
</dbReference>
<dbReference type="Proteomes" id="UP000451233">
    <property type="component" value="Unassembled WGS sequence"/>
</dbReference>
<evidence type="ECO:0000256" key="3">
    <source>
        <dbReference type="ARBA" id="ARBA00012663"/>
    </source>
</evidence>
<evidence type="ECO:0000256" key="5">
    <source>
        <dbReference type="ARBA" id="ARBA00023295"/>
    </source>
</evidence>
<dbReference type="InterPro" id="IPR036962">
    <property type="entry name" value="Glyco_hydro_3_N_sf"/>
</dbReference>
<reference evidence="8 9" key="1">
    <citation type="submission" date="2019-11" db="EMBL/GenBank/DDBJ databases">
        <title>Pedobacter sp. HMF7056 Genome sequencing and assembly.</title>
        <authorList>
            <person name="Kang H."/>
            <person name="Kim H."/>
            <person name="Joh K."/>
        </authorList>
    </citation>
    <scope>NUCLEOTIDE SEQUENCE [LARGE SCALE GENOMIC DNA]</scope>
    <source>
        <strain evidence="8 9">HMF7056</strain>
    </source>
</reference>
<sequence length="574" mass="63159">MPNFKHLLIVSCTLLAVPAFSQDKTSFIESLSRGAVAKPQDKWVDSVYRKLNKKERIAQLLMVRAHTNMGKAYEDSVGQVIRKQRVGGLVFFQGGPVRQAALTNKYQALANVPLLIAIDAEWGLGMRLDSTISYPYQMTLGAIRDNSLLQEMGKQVALDIKRLGMHVNFAPDVDVNNNPANPVIGYRSFGDNKYNVAAKGLAYVMGLQGEGVLVSIKHFPGHGDTDVDSHYDLPKLPFDRKRLDSLEMYPFRQLISQGASGVMVAHMSIPALDPTPNLPSTLSRPIVTGILKGELGFKGIVFSDAMEMKGVVKYFKDGEAEVRGLIAGNDILELSANSDRAIKMIRKAVRKKRLSKDQVEASVKKVLAAKYWTGLNRHLTVDTTGIPAFLNRPEANALNQRLADAAVTVLKSDSLLRAADPNKRTALVSLGVTEISLFQRQLKSYFPNSTNFILSKIASQADMSQMQQELKAYDQVIVAIHDYRKRPGAVLDYNAGLKTFIAELSRMNTITCVFANPYTIAGLPGIEKSKTLVVNYQNTDELQRAAARVISGQLKATGKLPVTINSYFKNGDGL</sequence>
<evidence type="ECO:0000256" key="6">
    <source>
        <dbReference type="SAM" id="SignalP"/>
    </source>
</evidence>
<feature type="signal peptide" evidence="6">
    <location>
        <begin position="1"/>
        <end position="21"/>
    </location>
</feature>
<feature type="domain" description="Glycoside hydrolase family 3 N-terminal" evidence="7">
    <location>
        <begin position="55"/>
        <end position="368"/>
    </location>
</feature>
<evidence type="ECO:0000313" key="8">
    <source>
        <dbReference type="EMBL" id="MXV17480.1"/>
    </source>
</evidence>
<dbReference type="InterPro" id="IPR036881">
    <property type="entry name" value="Glyco_hydro_3_C_sf"/>
</dbReference>
<keyword evidence="5" id="KW-0326">Glycosidase</keyword>
<dbReference type="EC" id="3.2.1.52" evidence="3"/>
<dbReference type="GO" id="GO:0004563">
    <property type="term" value="F:beta-N-acetylhexosaminidase activity"/>
    <property type="evidence" value="ECO:0007669"/>
    <property type="project" value="UniProtKB-EC"/>
</dbReference>
<evidence type="ECO:0000256" key="2">
    <source>
        <dbReference type="ARBA" id="ARBA00005336"/>
    </source>
</evidence>
<dbReference type="Pfam" id="PF00933">
    <property type="entry name" value="Glyco_hydro_3"/>
    <property type="match status" value="1"/>
</dbReference>
<comment type="catalytic activity">
    <reaction evidence="1">
        <text>Hydrolysis of terminal non-reducing N-acetyl-D-hexosamine residues in N-acetyl-beta-D-hexosaminides.</text>
        <dbReference type="EC" id="3.2.1.52"/>
    </reaction>
</comment>
<dbReference type="EMBL" id="WVHS01000005">
    <property type="protein sequence ID" value="MXV17480.1"/>
    <property type="molecule type" value="Genomic_DNA"/>
</dbReference>
<dbReference type="PANTHER" id="PTHR30480">
    <property type="entry name" value="BETA-HEXOSAMINIDASE-RELATED"/>
    <property type="match status" value="1"/>
</dbReference>